<reference evidence="1 2" key="1">
    <citation type="submission" date="2016-03" db="EMBL/GenBank/DDBJ databases">
        <title>Comparative genomics of the ectomycorrhizal sister species Rhizopogon vinicolor and Rhizopogon vesiculosus (Basidiomycota: Boletales) reveals a divergence of the mating type B locus.</title>
        <authorList>
            <person name="Mujic A.B."/>
            <person name="Kuo A."/>
            <person name="Tritt A."/>
            <person name="Lipzen A."/>
            <person name="Chen C."/>
            <person name="Johnson J."/>
            <person name="Sharma A."/>
            <person name="Barry K."/>
            <person name="Grigoriev I.V."/>
            <person name="Spatafora J.W."/>
        </authorList>
    </citation>
    <scope>NUCLEOTIDE SEQUENCE [LARGE SCALE GENOMIC DNA]</scope>
    <source>
        <strain evidence="1 2">AM-OR11-056</strain>
    </source>
</reference>
<evidence type="ECO:0008006" key="3">
    <source>
        <dbReference type="Google" id="ProtNLM"/>
    </source>
</evidence>
<dbReference type="STRING" id="180088.A0A1J8QVX2"/>
<dbReference type="SUPFAM" id="SSF53098">
    <property type="entry name" value="Ribonuclease H-like"/>
    <property type="match status" value="1"/>
</dbReference>
<accession>A0A1J8QVX2</accession>
<evidence type="ECO:0000313" key="2">
    <source>
        <dbReference type="Proteomes" id="UP000183567"/>
    </source>
</evidence>
<evidence type="ECO:0000313" key="1">
    <source>
        <dbReference type="EMBL" id="OJA15780.1"/>
    </source>
</evidence>
<protein>
    <recommendedName>
        <fullName evidence="3">HAT C-terminal dimerisation domain-containing protein</fullName>
    </recommendedName>
</protein>
<dbReference type="Proteomes" id="UP000183567">
    <property type="component" value="Unassembled WGS sequence"/>
</dbReference>
<proteinExistence type="predicted"/>
<sequence length="87" mass="9260">MITSGLGTDSTGCTNASTTASPNGVSGLIHFAMHILSIVPNSAATECIFSQFGVIHTKLRNRLHLEKVRKEPLVKSNTTAQHGSLQQ</sequence>
<organism evidence="1 2">
    <name type="scientific">Rhizopogon vesiculosus</name>
    <dbReference type="NCBI Taxonomy" id="180088"/>
    <lineage>
        <taxon>Eukaryota</taxon>
        <taxon>Fungi</taxon>
        <taxon>Dikarya</taxon>
        <taxon>Basidiomycota</taxon>
        <taxon>Agaricomycotina</taxon>
        <taxon>Agaricomycetes</taxon>
        <taxon>Agaricomycetidae</taxon>
        <taxon>Boletales</taxon>
        <taxon>Suillineae</taxon>
        <taxon>Rhizopogonaceae</taxon>
        <taxon>Rhizopogon</taxon>
    </lineage>
</organism>
<keyword evidence="2" id="KW-1185">Reference proteome</keyword>
<name>A0A1J8QVX2_9AGAM</name>
<gene>
    <name evidence="1" type="ORF">AZE42_12925</name>
</gene>
<dbReference type="InterPro" id="IPR012337">
    <property type="entry name" value="RNaseH-like_sf"/>
</dbReference>
<dbReference type="OrthoDB" id="2689137at2759"/>
<dbReference type="EMBL" id="LVVM01002891">
    <property type="protein sequence ID" value="OJA15780.1"/>
    <property type="molecule type" value="Genomic_DNA"/>
</dbReference>
<comment type="caution">
    <text evidence="1">The sequence shown here is derived from an EMBL/GenBank/DDBJ whole genome shotgun (WGS) entry which is preliminary data.</text>
</comment>
<dbReference type="AlphaFoldDB" id="A0A1J8QVX2"/>